<feature type="region of interest" description="Disordered" evidence="1">
    <location>
        <begin position="1"/>
        <end position="42"/>
    </location>
</feature>
<gene>
    <name evidence="2" type="ORF">GCM10010422_73960</name>
</gene>
<dbReference type="Proteomes" id="UP001501721">
    <property type="component" value="Unassembled WGS sequence"/>
</dbReference>
<sequence length="218" mass="24486">MRNAPDVRGPTEPNDPPSTPPDPAAGTGTGAGPAPESKPRRRLTAEQIEELARLKPFLEGMVRQARMQYMLEDLVQSCVLQLVRAWSRPDFALDRRDGGRAFARKVMRDVIADAVRGRDRDLSSPVREFPEVPVEADEGEHAREVRLKAIDRFLAEKLTERLYPVGRLAIVEGLSQAEIARCLKIDRHTVGRRFKDVCKALEPYKETIYDEVLGDVTS</sequence>
<proteinExistence type="predicted"/>
<comment type="caution">
    <text evidence="2">The sequence shown here is derived from an EMBL/GenBank/DDBJ whole genome shotgun (WGS) entry which is preliminary data.</text>
</comment>
<name>A0ABN3MYI4_9ACTN</name>
<dbReference type="NCBIfam" id="TIGR02937">
    <property type="entry name" value="sigma70-ECF"/>
    <property type="match status" value="1"/>
</dbReference>
<keyword evidence="3" id="KW-1185">Reference proteome</keyword>
<dbReference type="SUPFAM" id="SSF88946">
    <property type="entry name" value="Sigma2 domain of RNA polymerase sigma factors"/>
    <property type="match status" value="1"/>
</dbReference>
<reference evidence="2 3" key="1">
    <citation type="journal article" date="2019" name="Int. J. Syst. Evol. Microbiol.">
        <title>The Global Catalogue of Microorganisms (GCM) 10K type strain sequencing project: providing services to taxonomists for standard genome sequencing and annotation.</title>
        <authorList>
            <consortium name="The Broad Institute Genomics Platform"/>
            <consortium name="The Broad Institute Genome Sequencing Center for Infectious Disease"/>
            <person name="Wu L."/>
            <person name="Ma J."/>
        </authorList>
    </citation>
    <scope>NUCLEOTIDE SEQUENCE [LARGE SCALE GENOMIC DNA]</scope>
    <source>
        <strain evidence="2 3">JCM 6923</strain>
    </source>
</reference>
<dbReference type="Gene3D" id="1.10.10.10">
    <property type="entry name" value="Winged helix-like DNA-binding domain superfamily/Winged helix DNA-binding domain"/>
    <property type="match status" value="1"/>
</dbReference>
<feature type="compositionally biased region" description="Pro residues" evidence="1">
    <location>
        <begin position="13"/>
        <end position="23"/>
    </location>
</feature>
<dbReference type="RefSeq" id="WP_346076717.1">
    <property type="nucleotide sequence ID" value="NZ_BAAATL010000053.1"/>
</dbReference>
<evidence type="ECO:0008006" key="4">
    <source>
        <dbReference type="Google" id="ProtNLM"/>
    </source>
</evidence>
<evidence type="ECO:0000313" key="2">
    <source>
        <dbReference type="EMBL" id="GAA2511245.1"/>
    </source>
</evidence>
<organism evidence="2 3">
    <name type="scientific">Streptomyces graminearus</name>
    <dbReference type="NCBI Taxonomy" id="284030"/>
    <lineage>
        <taxon>Bacteria</taxon>
        <taxon>Bacillati</taxon>
        <taxon>Actinomycetota</taxon>
        <taxon>Actinomycetes</taxon>
        <taxon>Kitasatosporales</taxon>
        <taxon>Streptomycetaceae</taxon>
        <taxon>Streptomyces</taxon>
    </lineage>
</organism>
<protein>
    <recommendedName>
        <fullName evidence="4">Sigma-70 family RNA polymerase sigma factor</fullName>
    </recommendedName>
</protein>
<evidence type="ECO:0000313" key="3">
    <source>
        <dbReference type="Proteomes" id="UP001501721"/>
    </source>
</evidence>
<dbReference type="InterPro" id="IPR013324">
    <property type="entry name" value="RNA_pol_sigma_r3/r4-like"/>
</dbReference>
<dbReference type="SUPFAM" id="SSF88659">
    <property type="entry name" value="Sigma3 and sigma4 domains of RNA polymerase sigma factors"/>
    <property type="match status" value="1"/>
</dbReference>
<evidence type="ECO:0000256" key="1">
    <source>
        <dbReference type="SAM" id="MobiDB-lite"/>
    </source>
</evidence>
<dbReference type="InterPro" id="IPR014284">
    <property type="entry name" value="RNA_pol_sigma-70_dom"/>
</dbReference>
<dbReference type="InterPro" id="IPR036388">
    <property type="entry name" value="WH-like_DNA-bd_sf"/>
</dbReference>
<accession>A0ABN3MYI4</accession>
<dbReference type="EMBL" id="BAAATL010000053">
    <property type="protein sequence ID" value="GAA2511245.1"/>
    <property type="molecule type" value="Genomic_DNA"/>
</dbReference>
<dbReference type="InterPro" id="IPR013325">
    <property type="entry name" value="RNA_pol_sigma_r2"/>
</dbReference>